<proteinExistence type="predicted"/>
<feature type="region of interest" description="Disordered" evidence="1">
    <location>
        <begin position="43"/>
        <end position="74"/>
    </location>
</feature>
<sequence>MSVSGSEPPYPGMQYACRGCRYHSFIHYDIPIRVVSSLGPNNPVEASGDMEATTTSNPVNKCEDPLPAAPQPKP</sequence>
<evidence type="ECO:0000313" key="3">
    <source>
        <dbReference type="Proteomes" id="UP001521184"/>
    </source>
</evidence>
<comment type="caution">
    <text evidence="2">The sequence shown here is derived from an EMBL/GenBank/DDBJ whole genome shotgun (WGS) entry which is preliminary data.</text>
</comment>
<dbReference type="Proteomes" id="UP001521184">
    <property type="component" value="Unassembled WGS sequence"/>
</dbReference>
<evidence type="ECO:0000256" key="1">
    <source>
        <dbReference type="SAM" id="MobiDB-lite"/>
    </source>
</evidence>
<organism evidence="2 3">
    <name type="scientific">Diplodia intermedia</name>
    <dbReference type="NCBI Taxonomy" id="856260"/>
    <lineage>
        <taxon>Eukaryota</taxon>
        <taxon>Fungi</taxon>
        <taxon>Dikarya</taxon>
        <taxon>Ascomycota</taxon>
        <taxon>Pezizomycotina</taxon>
        <taxon>Dothideomycetes</taxon>
        <taxon>Dothideomycetes incertae sedis</taxon>
        <taxon>Botryosphaeriales</taxon>
        <taxon>Botryosphaeriaceae</taxon>
        <taxon>Diplodia</taxon>
    </lineage>
</organism>
<reference evidence="2 3" key="1">
    <citation type="journal article" date="2023" name="Plant Dis.">
        <title>First Report of Diplodia intermedia Causing Canker and Dieback Diseases on Apple Trees in Canada.</title>
        <authorList>
            <person name="Ellouze W."/>
            <person name="Ilyukhin E."/>
            <person name="Sulman M."/>
            <person name="Ali S."/>
        </authorList>
    </citation>
    <scope>NUCLEOTIDE SEQUENCE [LARGE SCALE GENOMIC DNA]</scope>
    <source>
        <strain evidence="2 3">M45-28</strain>
    </source>
</reference>
<keyword evidence="3" id="KW-1185">Reference proteome</keyword>
<gene>
    <name evidence="2" type="ORF">SLS58_001219</name>
</gene>
<accession>A0ABR3U397</accession>
<protein>
    <submittedName>
        <fullName evidence="2">Uncharacterized protein</fullName>
    </submittedName>
</protein>
<evidence type="ECO:0000313" key="2">
    <source>
        <dbReference type="EMBL" id="KAL1650402.1"/>
    </source>
</evidence>
<name>A0ABR3U397_9PEZI</name>
<dbReference type="EMBL" id="JAKEKT020000004">
    <property type="protein sequence ID" value="KAL1650402.1"/>
    <property type="molecule type" value="Genomic_DNA"/>
</dbReference>